<name>A0A4V2K9U5_9APHY</name>
<keyword evidence="2" id="KW-0472">Membrane</keyword>
<evidence type="ECO:0000256" key="1">
    <source>
        <dbReference type="SAM" id="MobiDB-lite"/>
    </source>
</evidence>
<evidence type="ECO:0000313" key="4">
    <source>
        <dbReference type="EMBL" id="TBU65278.1"/>
    </source>
</evidence>
<dbReference type="EMBL" id="ML145084">
    <property type="protein sequence ID" value="TBU65278.1"/>
    <property type="molecule type" value="Genomic_DNA"/>
</dbReference>
<organism evidence="4 5">
    <name type="scientific">Dichomitus squalens</name>
    <dbReference type="NCBI Taxonomy" id="114155"/>
    <lineage>
        <taxon>Eukaryota</taxon>
        <taxon>Fungi</taxon>
        <taxon>Dikarya</taxon>
        <taxon>Basidiomycota</taxon>
        <taxon>Agaricomycotina</taxon>
        <taxon>Agaricomycetes</taxon>
        <taxon>Polyporales</taxon>
        <taxon>Polyporaceae</taxon>
        <taxon>Dichomitus</taxon>
    </lineage>
</organism>
<dbReference type="AlphaFoldDB" id="A0A4V2K9U5"/>
<evidence type="ECO:0000313" key="3">
    <source>
        <dbReference type="EMBL" id="TBU35438.1"/>
    </source>
</evidence>
<keyword evidence="2" id="KW-1133">Transmembrane helix</keyword>
<protein>
    <submittedName>
        <fullName evidence="4">Uncharacterized protein</fullName>
    </submittedName>
</protein>
<dbReference type="Proteomes" id="UP000292082">
    <property type="component" value="Unassembled WGS sequence"/>
</dbReference>
<keyword evidence="2" id="KW-0812">Transmembrane</keyword>
<sequence length="114" mass="12536">MARPSPPCLSRPSTGRSKAQEPPGGCESPVGYRRRWRGAMGFASMPFYSSSLLSLAFAPCALIFYSCIIICSIFHKSRSPRHSFSPSQACVALYFYLHVYLLASSSSQFPDSQS</sequence>
<accession>A0A4V2K9U5</accession>
<proteinExistence type="predicted"/>
<feature type="region of interest" description="Disordered" evidence="1">
    <location>
        <begin position="1"/>
        <end position="28"/>
    </location>
</feature>
<dbReference type="EMBL" id="ML143386">
    <property type="protein sequence ID" value="TBU35438.1"/>
    <property type="molecule type" value="Genomic_DNA"/>
</dbReference>
<keyword evidence="5" id="KW-1185">Reference proteome</keyword>
<reference evidence="4 5" key="1">
    <citation type="submission" date="2019-01" db="EMBL/GenBank/DDBJ databases">
        <title>Draft genome sequences of three monokaryotic isolates of the white-rot basidiomycete fungus Dichomitus squalens.</title>
        <authorList>
            <consortium name="DOE Joint Genome Institute"/>
            <person name="Lopez S.C."/>
            <person name="Andreopoulos B."/>
            <person name="Pangilinan J."/>
            <person name="Lipzen A."/>
            <person name="Riley R."/>
            <person name="Ahrendt S."/>
            <person name="Ng V."/>
            <person name="Barry K."/>
            <person name="Daum C."/>
            <person name="Grigoriev I.V."/>
            <person name="Hilden K.S."/>
            <person name="Makela M.R."/>
            <person name="de Vries R.P."/>
        </authorList>
    </citation>
    <scope>NUCLEOTIDE SEQUENCE [LARGE SCALE GENOMIC DNA]</scope>
    <source>
        <strain evidence="4 5">CBS 464.89</strain>
        <strain evidence="3">OM18370.1</strain>
    </source>
</reference>
<feature type="transmembrane region" description="Helical" evidence="2">
    <location>
        <begin position="52"/>
        <end position="74"/>
    </location>
</feature>
<dbReference type="Proteomes" id="UP000292957">
    <property type="component" value="Unassembled WGS sequence"/>
</dbReference>
<evidence type="ECO:0000256" key="2">
    <source>
        <dbReference type="SAM" id="Phobius"/>
    </source>
</evidence>
<gene>
    <name evidence="4" type="ORF">BD310DRAFT_1297</name>
    <name evidence="3" type="ORF">BD311DRAFT_2387</name>
</gene>
<evidence type="ECO:0000313" key="5">
    <source>
        <dbReference type="Proteomes" id="UP000292082"/>
    </source>
</evidence>